<evidence type="ECO:0000256" key="5">
    <source>
        <dbReference type="ARBA" id="ARBA00023136"/>
    </source>
</evidence>
<dbReference type="Pfam" id="PF04117">
    <property type="entry name" value="Mpv17_PMP22"/>
    <property type="match status" value="1"/>
</dbReference>
<dbReference type="GO" id="GO:1901029">
    <property type="term" value="P:negative regulation of mitochondrial outer membrane permeabilization involved in apoptotic signaling pathway"/>
    <property type="evidence" value="ECO:0000318"/>
    <property type="project" value="GO_Central"/>
</dbReference>
<keyword evidence="4 6" id="KW-1133">Transmembrane helix</keyword>
<evidence type="ECO:0000256" key="4">
    <source>
        <dbReference type="ARBA" id="ARBA00022989"/>
    </source>
</evidence>
<evidence type="ECO:0000256" key="1">
    <source>
        <dbReference type="ARBA" id="ARBA00004141"/>
    </source>
</evidence>
<dbReference type="InterPro" id="IPR007248">
    <property type="entry name" value="Mpv17_PMP22"/>
</dbReference>
<keyword evidence="5 6" id="KW-0472">Membrane</keyword>
<evidence type="ECO:0000256" key="2">
    <source>
        <dbReference type="ARBA" id="ARBA00006824"/>
    </source>
</evidence>
<evidence type="ECO:0000313" key="8">
    <source>
        <dbReference type="RefSeq" id="XP_035695217.1"/>
    </source>
</evidence>
<dbReference type="GO" id="GO:0005739">
    <property type="term" value="C:mitochondrion"/>
    <property type="evidence" value="ECO:0000318"/>
    <property type="project" value="GO_Central"/>
</dbReference>
<dbReference type="GeneID" id="118428991"/>
<name>A0A9J7M6B3_BRAFL</name>
<sequence>MISHLRNVLRKSPYLTSVGLYTILYTGADVSNQLWTFHFDKKVTHEHSAFSLDLGRTARMGVIGFVCLGNFNYRWIPFLERMFPGATVRKTAAKVLVDQVIAAPLLITAFYAGLRVLERKPDVFAVVREKFVDTYMTGMMFWPAAQTINFYLLPVQYRVIFLGVCSFTWANIMCIMKARAEQEMLDTDAGKQQD</sequence>
<evidence type="ECO:0000313" key="7">
    <source>
        <dbReference type="Proteomes" id="UP000001554"/>
    </source>
</evidence>
<reference evidence="8" key="2">
    <citation type="submission" date="2025-08" db="UniProtKB">
        <authorList>
            <consortium name="RefSeq"/>
        </authorList>
    </citation>
    <scope>IDENTIFICATION</scope>
    <source>
        <strain evidence="8">S238N-H82</strain>
        <tissue evidence="8">Testes</tissue>
    </source>
</reference>
<dbReference type="PANTHER" id="PTHR11266">
    <property type="entry name" value="PEROXISOMAL MEMBRANE PROTEIN 2, PXMP2 MPV17"/>
    <property type="match status" value="1"/>
</dbReference>
<dbReference type="RefSeq" id="XP_035695217.1">
    <property type="nucleotide sequence ID" value="XM_035839324.1"/>
</dbReference>
<feature type="transmembrane region" description="Helical" evidence="6">
    <location>
        <begin position="57"/>
        <end position="76"/>
    </location>
</feature>
<comment type="subcellular location">
    <subcellularLocation>
        <location evidence="1">Membrane</location>
        <topology evidence="1">Multi-pass membrane protein</topology>
    </subcellularLocation>
</comment>
<dbReference type="OMA" id="CSFTWAN"/>
<protein>
    <submittedName>
        <fullName evidence="8">Mpv17-like protein</fullName>
    </submittedName>
</protein>
<dbReference type="GO" id="GO:0005737">
    <property type="term" value="C:cytoplasm"/>
    <property type="evidence" value="ECO:0000318"/>
    <property type="project" value="GO_Central"/>
</dbReference>
<proteinExistence type="inferred from homology"/>
<feature type="transmembrane region" description="Helical" evidence="6">
    <location>
        <begin position="159"/>
        <end position="176"/>
    </location>
</feature>
<accession>A0A9J7M6B3</accession>
<reference evidence="7" key="1">
    <citation type="journal article" date="2020" name="Nat. Ecol. Evol.">
        <title>Deeply conserved synteny resolves early events in vertebrate evolution.</title>
        <authorList>
            <person name="Simakov O."/>
            <person name="Marletaz F."/>
            <person name="Yue J.X."/>
            <person name="O'Connell B."/>
            <person name="Jenkins J."/>
            <person name="Brandt A."/>
            <person name="Calef R."/>
            <person name="Tung C.H."/>
            <person name="Huang T.K."/>
            <person name="Schmutz J."/>
            <person name="Satoh N."/>
            <person name="Yu J.K."/>
            <person name="Putnam N.H."/>
            <person name="Green R.E."/>
            <person name="Rokhsar D.S."/>
        </authorList>
    </citation>
    <scope>NUCLEOTIDE SEQUENCE [LARGE SCALE GENOMIC DNA]</scope>
    <source>
        <strain evidence="7">S238N-H82</strain>
    </source>
</reference>
<keyword evidence="7" id="KW-1185">Reference proteome</keyword>
<evidence type="ECO:0000256" key="6">
    <source>
        <dbReference type="RuleBase" id="RU363053"/>
    </source>
</evidence>
<dbReference type="PANTHER" id="PTHR11266:SF123">
    <property type="entry name" value="MPV17-LIKE PROTEIN"/>
    <property type="match status" value="1"/>
</dbReference>
<dbReference type="SUPFAM" id="SSF50370">
    <property type="entry name" value="Ricin B-like lectins"/>
    <property type="match status" value="1"/>
</dbReference>
<dbReference type="GO" id="GO:0016020">
    <property type="term" value="C:membrane"/>
    <property type="evidence" value="ECO:0007669"/>
    <property type="project" value="UniProtKB-SubCell"/>
</dbReference>
<gene>
    <name evidence="8" type="primary">LOC118428991</name>
</gene>
<dbReference type="KEGG" id="bfo:118428991"/>
<keyword evidence="3 6" id="KW-0812">Transmembrane</keyword>
<comment type="similarity">
    <text evidence="2 6">Belongs to the peroxisomal membrane protein PXMP2/4 family.</text>
</comment>
<dbReference type="Proteomes" id="UP000001554">
    <property type="component" value="Chromosome 13"/>
</dbReference>
<organism evidence="7 8">
    <name type="scientific">Branchiostoma floridae</name>
    <name type="common">Florida lancelet</name>
    <name type="synonym">Amphioxus</name>
    <dbReference type="NCBI Taxonomy" id="7739"/>
    <lineage>
        <taxon>Eukaryota</taxon>
        <taxon>Metazoa</taxon>
        <taxon>Chordata</taxon>
        <taxon>Cephalochordata</taxon>
        <taxon>Leptocardii</taxon>
        <taxon>Amphioxiformes</taxon>
        <taxon>Branchiostomatidae</taxon>
        <taxon>Branchiostoma</taxon>
    </lineage>
</organism>
<dbReference type="AlphaFoldDB" id="A0A9J7M6B3"/>
<evidence type="ECO:0000256" key="3">
    <source>
        <dbReference type="ARBA" id="ARBA00022692"/>
    </source>
</evidence>
<dbReference type="OrthoDB" id="5345392at2759"/>
<dbReference type="InterPro" id="IPR035992">
    <property type="entry name" value="Ricin_B-like_lectins"/>
</dbReference>
<feature type="transmembrane region" description="Helical" evidence="6">
    <location>
        <begin position="96"/>
        <end position="114"/>
    </location>
</feature>